<protein>
    <submittedName>
        <fullName evidence="1">Uncharacterized protein</fullName>
    </submittedName>
</protein>
<proteinExistence type="predicted"/>
<keyword evidence="2" id="KW-1185">Reference proteome</keyword>
<accession>A0A1H8T8K6</accession>
<dbReference type="Proteomes" id="UP000199126">
    <property type="component" value="Unassembled WGS sequence"/>
</dbReference>
<dbReference type="EMBL" id="FODV01000006">
    <property type="protein sequence ID" value="SEO87267.1"/>
    <property type="molecule type" value="Genomic_DNA"/>
</dbReference>
<dbReference type="RefSeq" id="WP_170864803.1">
    <property type="nucleotide sequence ID" value="NZ_FODV01000006.1"/>
</dbReference>
<name>A0A1H8T8K6_9EURY</name>
<gene>
    <name evidence="1" type="ORF">SAMN04487948_10685</name>
</gene>
<evidence type="ECO:0000313" key="1">
    <source>
        <dbReference type="EMBL" id="SEO87267.1"/>
    </source>
</evidence>
<organism evidence="1 2">
    <name type="scientific">Halogranum amylolyticum</name>
    <dbReference type="NCBI Taxonomy" id="660520"/>
    <lineage>
        <taxon>Archaea</taxon>
        <taxon>Methanobacteriati</taxon>
        <taxon>Methanobacteriota</taxon>
        <taxon>Stenosarchaea group</taxon>
        <taxon>Halobacteria</taxon>
        <taxon>Halobacteriales</taxon>
        <taxon>Haloferacaceae</taxon>
    </lineage>
</organism>
<dbReference type="AlphaFoldDB" id="A0A1H8T8K6"/>
<sequence length="56" mass="6013">MKRLVLTAVTFFVGVLLVSSLTVEGVVFGLPLVLLSLVAGVKGLSQTLWRAVWRTA</sequence>
<reference evidence="2" key="1">
    <citation type="submission" date="2016-10" db="EMBL/GenBank/DDBJ databases">
        <authorList>
            <person name="Varghese N."/>
            <person name="Submissions S."/>
        </authorList>
    </citation>
    <scope>NUCLEOTIDE SEQUENCE [LARGE SCALE GENOMIC DNA]</scope>
    <source>
        <strain evidence="2">CGMCC 1.10121</strain>
    </source>
</reference>
<dbReference type="OrthoDB" id="377854at2157"/>
<evidence type="ECO:0000313" key="2">
    <source>
        <dbReference type="Proteomes" id="UP000199126"/>
    </source>
</evidence>